<feature type="compositionally biased region" description="Low complexity" evidence="1">
    <location>
        <begin position="55"/>
        <end position="75"/>
    </location>
</feature>
<proteinExistence type="predicted"/>
<dbReference type="OrthoDB" id="1714508at2759"/>
<comment type="caution">
    <text evidence="2">The sequence shown here is derived from an EMBL/GenBank/DDBJ whole genome shotgun (WGS) entry which is preliminary data.</text>
</comment>
<feature type="compositionally biased region" description="Pro residues" evidence="1">
    <location>
        <begin position="122"/>
        <end position="140"/>
    </location>
</feature>
<feature type="compositionally biased region" description="Acidic residues" evidence="1">
    <location>
        <begin position="86"/>
        <end position="98"/>
    </location>
</feature>
<dbReference type="GO" id="GO:0006355">
    <property type="term" value="P:regulation of DNA-templated transcription"/>
    <property type="evidence" value="ECO:0007669"/>
    <property type="project" value="InterPro"/>
</dbReference>
<dbReference type="PANTHER" id="PTHR13464:SF0">
    <property type="entry name" value="SAP30-BINDING PROTEIN"/>
    <property type="match status" value="1"/>
</dbReference>
<dbReference type="InterPro" id="IPR012479">
    <property type="entry name" value="SAP30BP"/>
</dbReference>
<feature type="region of interest" description="Disordered" evidence="1">
    <location>
        <begin position="215"/>
        <end position="249"/>
    </location>
</feature>
<dbReference type="STRING" id="155417.A0A4Q4SS96"/>
<dbReference type="Pfam" id="PF07818">
    <property type="entry name" value="HCNGP"/>
    <property type="match status" value="1"/>
</dbReference>
<feature type="region of interest" description="Disordered" evidence="1">
    <location>
        <begin position="1"/>
        <end position="143"/>
    </location>
</feature>
<dbReference type="GO" id="GO:0005634">
    <property type="term" value="C:nucleus"/>
    <property type="evidence" value="ECO:0007669"/>
    <property type="project" value="TreeGrafter"/>
</dbReference>
<organism evidence="2 3">
    <name type="scientific">Monosporascus ibericus</name>
    <dbReference type="NCBI Taxonomy" id="155417"/>
    <lineage>
        <taxon>Eukaryota</taxon>
        <taxon>Fungi</taxon>
        <taxon>Dikarya</taxon>
        <taxon>Ascomycota</taxon>
        <taxon>Pezizomycotina</taxon>
        <taxon>Sordariomycetes</taxon>
        <taxon>Xylariomycetidae</taxon>
        <taxon>Xylariales</taxon>
        <taxon>Xylariales incertae sedis</taxon>
        <taxon>Monosporascus</taxon>
    </lineage>
</organism>
<reference evidence="2 3" key="1">
    <citation type="submission" date="2018-06" db="EMBL/GenBank/DDBJ databases">
        <title>Complete Genomes of Monosporascus.</title>
        <authorList>
            <person name="Robinson A.J."/>
            <person name="Natvig D.O."/>
        </authorList>
    </citation>
    <scope>NUCLEOTIDE SEQUENCE [LARGE SCALE GENOMIC DNA]</scope>
    <source>
        <strain evidence="2 3">CBS 110550</strain>
    </source>
</reference>
<feature type="compositionally biased region" description="Basic and acidic residues" evidence="1">
    <location>
        <begin position="35"/>
        <end position="46"/>
    </location>
</feature>
<gene>
    <name evidence="2" type="ORF">DL764_010715</name>
</gene>
<dbReference type="EMBL" id="QJNU01001577">
    <property type="protein sequence ID" value="RYO74832.1"/>
    <property type="molecule type" value="Genomic_DNA"/>
</dbReference>
<dbReference type="PANTHER" id="PTHR13464">
    <property type="entry name" value="TRANSCRIPTIONAL REGULATOR PROTEIN HCNGP"/>
    <property type="match status" value="1"/>
</dbReference>
<evidence type="ECO:0000256" key="1">
    <source>
        <dbReference type="SAM" id="MobiDB-lite"/>
    </source>
</evidence>
<name>A0A4Q4SS96_9PEZI</name>
<dbReference type="AlphaFoldDB" id="A0A4Q4SS96"/>
<evidence type="ECO:0000313" key="3">
    <source>
        <dbReference type="Proteomes" id="UP000293360"/>
    </source>
</evidence>
<evidence type="ECO:0000313" key="2">
    <source>
        <dbReference type="EMBL" id="RYO74832.1"/>
    </source>
</evidence>
<evidence type="ECO:0008006" key="4">
    <source>
        <dbReference type="Google" id="ProtNLM"/>
    </source>
</evidence>
<protein>
    <recommendedName>
        <fullName evidence="4">HCNGP-like protein</fullName>
    </recommendedName>
</protein>
<sequence>MGGLVAYESSDEEDGTPEVPVTQTEPQEPTQEAKVSTDGKPRKSANETEEAVMSQAPVEPQEQQQQPIIGPQMGPEAEGGPSYPPLEEDPALEAEEATVDPAIPPKSPYSAERAALRNLTLPPVPNTEIPPSPPGSPPPGTNRKFAQFLELKKKGVHFNGKLAGSPALQNPALADKLLAFVDAGSREAQYATVLAPDLWDPAAFPRYAFKEQLRAAQTETAQARARSRGAAVDFVPAGGAGSGAGPVDATSEGGVAAAAAAGTGTGKRKTRFDK</sequence>
<feature type="compositionally biased region" description="Polar residues" evidence="1">
    <location>
        <begin position="21"/>
        <end position="34"/>
    </location>
</feature>
<feature type="compositionally biased region" description="Low complexity" evidence="1">
    <location>
        <begin position="215"/>
        <end position="224"/>
    </location>
</feature>
<dbReference type="Proteomes" id="UP000293360">
    <property type="component" value="Unassembled WGS sequence"/>
</dbReference>
<accession>A0A4Q4SS96</accession>
<keyword evidence="3" id="KW-1185">Reference proteome</keyword>